<organism evidence="3 4">
    <name type="scientific">Amniculicola lignicola CBS 123094</name>
    <dbReference type="NCBI Taxonomy" id="1392246"/>
    <lineage>
        <taxon>Eukaryota</taxon>
        <taxon>Fungi</taxon>
        <taxon>Dikarya</taxon>
        <taxon>Ascomycota</taxon>
        <taxon>Pezizomycotina</taxon>
        <taxon>Dothideomycetes</taxon>
        <taxon>Pleosporomycetidae</taxon>
        <taxon>Pleosporales</taxon>
        <taxon>Amniculicolaceae</taxon>
        <taxon>Amniculicola</taxon>
    </lineage>
</organism>
<keyword evidence="2" id="KW-0472">Membrane</keyword>
<feature type="compositionally biased region" description="Low complexity" evidence="1">
    <location>
        <begin position="107"/>
        <end position="123"/>
    </location>
</feature>
<sequence>MADSEQPSASASGNQPQEDMPQTPEDPLQDQSLSENPSEPLEDEEPVQSIDKGKEKAVQNDAAPGPSGPVRPVDKGKSKAAQKYVPSGPHGSLRPPPKGKGKAIQRNSPSGPSGQSNSSQASESSRKERMPKGTWPAKGTLKPRIRATPENVLEDRGVPLSSSASQGSGSSRSALAQSQDPGRRRPNPKLVLTRPNFRNGAPPVPRIPAAFRPVVPKAPVAPLRWKHQLPDGEKVAPLSMELPFILGPYRYVASLDKVEAGVVAEFSIMTDRDSGMNLHGTREGALLTVLRFIGTDWEKIDRSRAPESLSHFRKLLEDFESDGPRIRFWQEVGKTDVKELYLDYHLLVEIVRDCLGGDPPANPERYYTILKRFQEREIDAFFVPGRRFKQLFEGTDEELDAKIEEVAVQQVTSRAIAKRKEYAKTLPFTHVEIPFDRQPGTLYSVRFDHEHPTGKLLGPHEVVGQVTKVTEGTGFLQKPPDKVSVKATLEDIRKSNQKWAKWLRWIAGLTLMVGGLGVVVAFCYFRLGQKKKAFAEID</sequence>
<feature type="compositionally biased region" description="Polar residues" evidence="1">
    <location>
        <begin position="1"/>
        <end position="17"/>
    </location>
</feature>
<evidence type="ECO:0000313" key="4">
    <source>
        <dbReference type="Proteomes" id="UP000799779"/>
    </source>
</evidence>
<reference evidence="3" key="1">
    <citation type="journal article" date="2020" name="Stud. Mycol.">
        <title>101 Dothideomycetes genomes: a test case for predicting lifestyles and emergence of pathogens.</title>
        <authorList>
            <person name="Haridas S."/>
            <person name="Albert R."/>
            <person name="Binder M."/>
            <person name="Bloem J."/>
            <person name="Labutti K."/>
            <person name="Salamov A."/>
            <person name="Andreopoulos B."/>
            <person name="Baker S."/>
            <person name="Barry K."/>
            <person name="Bills G."/>
            <person name="Bluhm B."/>
            <person name="Cannon C."/>
            <person name="Castanera R."/>
            <person name="Culley D."/>
            <person name="Daum C."/>
            <person name="Ezra D."/>
            <person name="Gonzalez J."/>
            <person name="Henrissat B."/>
            <person name="Kuo A."/>
            <person name="Liang C."/>
            <person name="Lipzen A."/>
            <person name="Lutzoni F."/>
            <person name="Magnuson J."/>
            <person name="Mondo S."/>
            <person name="Nolan M."/>
            <person name="Ohm R."/>
            <person name="Pangilinan J."/>
            <person name="Park H.-J."/>
            <person name="Ramirez L."/>
            <person name="Alfaro M."/>
            <person name="Sun H."/>
            <person name="Tritt A."/>
            <person name="Yoshinaga Y."/>
            <person name="Zwiers L.-H."/>
            <person name="Turgeon B."/>
            <person name="Goodwin S."/>
            <person name="Spatafora J."/>
            <person name="Crous P."/>
            <person name="Grigoriev I."/>
        </authorList>
    </citation>
    <scope>NUCLEOTIDE SEQUENCE</scope>
    <source>
        <strain evidence="3">CBS 123094</strain>
    </source>
</reference>
<keyword evidence="4" id="KW-1185">Reference proteome</keyword>
<dbReference type="EMBL" id="ML977564">
    <property type="protein sequence ID" value="KAF2005066.1"/>
    <property type="molecule type" value="Genomic_DNA"/>
</dbReference>
<feature type="compositionally biased region" description="Low complexity" evidence="1">
    <location>
        <begin position="160"/>
        <end position="179"/>
    </location>
</feature>
<keyword evidence="2" id="KW-0812">Transmembrane</keyword>
<accession>A0A6A5X285</accession>
<dbReference type="Proteomes" id="UP000799779">
    <property type="component" value="Unassembled WGS sequence"/>
</dbReference>
<protein>
    <submittedName>
        <fullName evidence="3">Uncharacterized protein</fullName>
    </submittedName>
</protein>
<dbReference type="AlphaFoldDB" id="A0A6A5X285"/>
<feature type="transmembrane region" description="Helical" evidence="2">
    <location>
        <begin position="502"/>
        <end position="525"/>
    </location>
</feature>
<evidence type="ECO:0000256" key="2">
    <source>
        <dbReference type="SAM" id="Phobius"/>
    </source>
</evidence>
<gene>
    <name evidence="3" type="ORF">P154DRAFT_530751</name>
</gene>
<proteinExistence type="predicted"/>
<keyword evidence="2" id="KW-1133">Transmembrane helix</keyword>
<feature type="region of interest" description="Disordered" evidence="1">
    <location>
        <begin position="1"/>
        <end position="204"/>
    </location>
</feature>
<evidence type="ECO:0000313" key="3">
    <source>
        <dbReference type="EMBL" id="KAF2005066.1"/>
    </source>
</evidence>
<name>A0A6A5X285_9PLEO</name>
<evidence type="ECO:0000256" key="1">
    <source>
        <dbReference type="SAM" id="MobiDB-lite"/>
    </source>
</evidence>